<dbReference type="SUPFAM" id="SSF54862">
    <property type="entry name" value="4Fe-4S ferredoxins"/>
    <property type="match status" value="1"/>
</dbReference>
<feature type="domain" description="4Fe-4S ferredoxin-type" evidence="4">
    <location>
        <begin position="43"/>
        <end position="72"/>
    </location>
</feature>
<dbReference type="EMBL" id="JACOOH010000007">
    <property type="protein sequence ID" value="MBC5622550.1"/>
    <property type="molecule type" value="Genomic_DNA"/>
</dbReference>
<dbReference type="PANTHER" id="PTHR43122:SF2">
    <property type="entry name" value="FERREDOXIN SUBUNIT OF PYRUVATE:FLAVODOXIN OXIDOREDUCTASE"/>
    <property type="match status" value="1"/>
</dbReference>
<evidence type="ECO:0000256" key="2">
    <source>
        <dbReference type="ARBA" id="ARBA00023004"/>
    </source>
</evidence>
<proteinExistence type="predicted"/>
<accession>A0ABR7D3M5</accession>
<reference evidence="5 6" key="1">
    <citation type="submission" date="2020-08" db="EMBL/GenBank/DDBJ databases">
        <title>Genome public.</title>
        <authorList>
            <person name="Liu C."/>
            <person name="Sun Q."/>
        </authorList>
    </citation>
    <scope>NUCLEOTIDE SEQUENCE [LARGE SCALE GENOMIC DNA]</scope>
    <source>
        <strain evidence="5 6">NSJ-56</strain>
    </source>
</reference>
<organism evidence="5 6">
    <name type="scientific">Butyricimonas hominis</name>
    <dbReference type="NCBI Taxonomy" id="2763032"/>
    <lineage>
        <taxon>Bacteria</taxon>
        <taxon>Pseudomonadati</taxon>
        <taxon>Bacteroidota</taxon>
        <taxon>Bacteroidia</taxon>
        <taxon>Bacteroidales</taxon>
        <taxon>Odoribacteraceae</taxon>
        <taxon>Butyricimonas</taxon>
    </lineage>
</organism>
<keyword evidence="3" id="KW-0411">Iron-sulfur</keyword>
<evidence type="ECO:0000259" key="4">
    <source>
        <dbReference type="PROSITE" id="PS51379"/>
    </source>
</evidence>
<comment type="caution">
    <text evidence="5">The sequence shown here is derived from an EMBL/GenBank/DDBJ whole genome shotgun (WGS) entry which is preliminary data.</text>
</comment>
<feature type="domain" description="4Fe-4S ferredoxin-type" evidence="4">
    <location>
        <begin position="6"/>
        <end position="35"/>
    </location>
</feature>
<evidence type="ECO:0000256" key="3">
    <source>
        <dbReference type="ARBA" id="ARBA00023014"/>
    </source>
</evidence>
<protein>
    <submittedName>
        <fullName evidence="5">4Fe-4S binding protein</fullName>
    </submittedName>
</protein>
<dbReference type="Proteomes" id="UP000646484">
    <property type="component" value="Unassembled WGS sequence"/>
</dbReference>
<keyword evidence="1" id="KW-0479">Metal-binding</keyword>
<dbReference type="InterPro" id="IPR017896">
    <property type="entry name" value="4Fe4S_Fe-S-bd"/>
</dbReference>
<evidence type="ECO:0000313" key="5">
    <source>
        <dbReference type="EMBL" id="MBC5622550.1"/>
    </source>
</evidence>
<evidence type="ECO:0000256" key="1">
    <source>
        <dbReference type="ARBA" id="ARBA00022723"/>
    </source>
</evidence>
<name>A0ABR7D3M5_9BACT</name>
<evidence type="ECO:0000313" key="6">
    <source>
        <dbReference type="Proteomes" id="UP000646484"/>
    </source>
</evidence>
<gene>
    <name evidence="5" type="ORF">H8S64_15750</name>
</gene>
<dbReference type="PANTHER" id="PTHR43122">
    <property type="entry name" value="FERREDOXIN SUBUNIT OF PYRUVATE:FLAVODOXIN OXIDOREDUCTASE-RELATED"/>
    <property type="match status" value="1"/>
</dbReference>
<dbReference type="PROSITE" id="PS51379">
    <property type="entry name" value="4FE4S_FER_2"/>
    <property type="match status" value="2"/>
</dbReference>
<dbReference type="PROSITE" id="PS00198">
    <property type="entry name" value="4FE4S_FER_1"/>
    <property type="match status" value="2"/>
</dbReference>
<keyword evidence="6" id="KW-1185">Reference proteome</keyword>
<keyword evidence="2" id="KW-0408">Iron</keyword>
<dbReference type="RefSeq" id="WP_099289949.1">
    <property type="nucleotide sequence ID" value="NZ_JACOOH010000007.1"/>
</dbReference>
<dbReference type="Pfam" id="PF12838">
    <property type="entry name" value="Fer4_7"/>
    <property type="match status" value="1"/>
</dbReference>
<dbReference type="InterPro" id="IPR017900">
    <property type="entry name" value="4Fe4S_Fe_S_CS"/>
</dbReference>
<sequence length="75" mass="7980">MAKFRGAVVVDKEKCKGCNLCVVACPTKTLALAKEVNGKGYNYSEMVNPEACIGCASCALVCPDSVITVYKMNVE</sequence>
<dbReference type="Gene3D" id="3.30.70.20">
    <property type="match status" value="1"/>
</dbReference>